<proteinExistence type="predicted"/>
<feature type="non-terminal residue" evidence="2">
    <location>
        <position position="1"/>
    </location>
</feature>
<dbReference type="EMBL" id="CAJOBI010072893">
    <property type="protein sequence ID" value="CAF4466222.1"/>
    <property type="molecule type" value="Genomic_DNA"/>
</dbReference>
<name>A0A8S2WYE7_9BILA</name>
<sequence length="49" mass="5383">EQEALSTAHTEQSKLNSVEDTTDFAIQKPSSSSSCMKNLDDHSIDETEP</sequence>
<protein>
    <submittedName>
        <fullName evidence="2">Uncharacterized protein</fullName>
    </submittedName>
</protein>
<dbReference type="Proteomes" id="UP000676336">
    <property type="component" value="Unassembled WGS sequence"/>
</dbReference>
<feature type="compositionally biased region" description="Polar residues" evidence="1">
    <location>
        <begin position="1"/>
        <end position="19"/>
    </location>
</feature>
<organism evidence="2 3">
    <name type="scientific">Rotaria magnacalcarata</name>
    <dbReference type="NCBI Taxonomy" id="392030"/>
    <lineage>
        <taxon>Eukaryota</taxon>
        <taxon>Metazoa</taxon>
        <taxon>Spiralia</taxon>
        <taxon>Gnathifera</taxon>
        <taxon>Rotifera</taxon>
        <taxon>Eurotatoria</taxon>
        <taxon>Bdelloidea</taxon>
        <taxon>Philodinida</taxon>
        <taxon>Philodinidae</taxon>
        <taxon>Rotaria</taxon>
    </lineage>
</organism>
<evidence type="ECO:0000313" key="3">
    <source>
        <dbReference type="Proteomes" id="UP000676336"/>
    </source>
</evidence>
<reference evidence="2" key="1">
    <citation type="submission" date="2021-02" db="EMBL/GenBank/DDBJ databases">
        <authorList>
            <person name="Nowell W R."/>
        </authorList>
    </citation>
    <scope>NUCLEOTIDE SEQUENCE</scope>
</reference>
<evidence type="ECO:0000256" key="1">
    <source>
        <dbReference type="SAM" id="MobiDB-lite"/>
    </source>
</evidence>
<gene>
    <name evidence="2" type="ORF">SMN809_LOCUS33371</name>
</gene>
<accession>A0A8S2WYE7</accession>
<dbReference type="AlphaFoldDB" id="A0A8S2WYE7"/>
<feature type="compositionally biased region" description="Basic and acidic residues" evidence="1">
    <location>
        <begin position="38"/>
        <end position="49"/>
    </location>
</feature>
<comment type="caution">
    <text evidence="2">The sequence shown here is derived from an EMBL/GenBank/DDBJ whole genome shotgun (WGS) entry which is preliminary data.</text>
</comment>
<feature type="non-terminal residue" evidence="2">
    <location>
        <position position="49"/>
    </location>
</feature>
<feature type="region of interest" description="Disordered" evidence="1">
    <location>
        <begin position="1"/>
        <end position="49"/>
    </location>
</feature>
<evidence type="ECO:0000313" key="2">
    <source>
        <dbReference type="EMBL" id="CAF4466222.1"/>
    </source>
</evidence>